<dbReference type="InterPro" id="IPR029057">
    <property type="entry name" value="PRTase-like"/>
</dbReference>
<comment type="caution">
    <text evidence="3">The sequence shown here is derived from an EMBL/GenBank/DDBJ whole genome shotgun (WGS) entry which is preliminary data.</text>
</comment>
<evidence type="ECO:0000313" key="4">
    <source>
        <dbReference type="Proteomes" id="UP001501844"/>
    </source>
</evidence>
<name>A0ABP8FQU5_9BACT</name>
<comment type="similarity">
    <text evidence="1">Belongs to the ComF/GntX family.</text>
</comment>
<reference evidence="4" key="1">
    <citation type="journal article" date="2019" name="Int. J. Syst. Evol. Microbiol.">
        <title>The Global Catalogue of Microorganisms (GCM) 10K type strain sequencing project: providing services to taxonomists for standard genome sequencing and annotation.</title>
        <authorList>
            <consortium name="The Broad Institute Genomics Platform"/>
            <consortium name="The Broad Institute Genome Sequencing Center for Infectious Disease"/>
            <person name="Wu L."/>
            <person name="Ma J."/>
        </authorList>
    </citation>
    <scope>NUCLEOTIDE SEQUENCE [LARGE SCALE GENOMIC DNA]</scope>
    <source>
        <strain evidence="4">JCM 17917</strain>
    </source>
</reference>
<proteinExistence type="inferred from homology"/>
<dbReference type="SUPFAM" id="SSF53271">
    <property type="entry name" value="PRTase-like"/>
    <property type="match status" value="1"/>
</dbReference>
<dbReference type="PANTHER" id="PTHR47505:SF1">
    <property type="entry name" value="DNA UTILIZATION PROTEIN YHGH"/>
    <property type="match status" value="1"/>
</dbReference>
<dbReference type="CDD" id="cd06223">
    <property type="entry name" value="PRTases_typeI"/>
    <property type="match status" value="1"/>
</dbReference>
<protein>
    <submittedName>
        <fullName evidence="3">ComF family protein</fullName>
    </submittedName>
</protein>
<dbReference type="Gene3D" id="3.40.50.2020">
    <property type="match status" value="1"/>
</dbReference>
<dbReference type="InterPro" id="IPR000836">
    <property type="entry name" value="PRTase_dom"/>
</dbReference>
<gene>
    <name evidence="3" type="ORF">GCM10023183_26130</name>
</gene>
<dbReference type="EMBL" id="BAABGX010000002">
    <property type="protein sequence ID" value="GAA4309117.1"/>
    <property type="molecule type" value="Genomic_DNA"/>
</dbReference>
<dbReference type="PANTHER" id="PTHR47505">
    <property type="entry name" value="DNA UTILIZATION PROTEIN YHGH"/>
    <property type="match status" value="1"/>
</dbReference>
<feature type="domain" description="Phosphoribosyltransferase" evidence="2">
    <location>
        <begin position="166"/>
        <end position="256"/>
    </location>
</feature>
<evidence type="ECO:0000256" key="1">
    <source>
        <dbReference type="ARBA" id="ARBA00008007"/>
    </source>
</evidence>
<dbReference type="InterPro" id="IPR051910">
    <property type="entry name" value="ComF/GntX_DNA_util-trans"/>
</dbReference>
<evidence type="ECO:0000313" key="3">
    <source>
        <dbReference type="EMBL" id="GAA4309117.1"/>
    </source>
</evidence>
<keyword evidence="4" id="KW-1185">Reference proteome</keyword>
<accession>A0ABP8FQU5</accession>
<dbReference type="Pfam" id="PF00156">
    <property type="entry name" value="Pribosyltran"/>
    <property type="match status" value="1"/>
</dbReference>
<organism evidence="3 4">
    <name type="scientific">Nibribacter koreensis</name>
    <dbReference type="NCBI Taxonomy" id="1084519"/>
    <lineage>
        <taxon>Bacteria</taxon>
        <taxon>Pseudomonadati</taxon>
        <taxon>Bacteroidota</taxon>
        <taxon>Cytophagia</taxon>
        <taxon>Cytophagales</taxon>
        <taxon>Hymenobacteraceae</taxon>
        <taxon>Nibribacter</taxon>
    </lineage>
</organism>
<sequence>MQYVIGKYASKVKLHQKTQECMAKASVSVSSLFQDFLSLLFPEECRACHGELAIGEDVICSHCRIKLPYTDFHLSPQDNALHRVFWGRVPIQLAVSYLMFQERSRVQQLLHQLKYRGREEVGEVLGRWYGAQLQQQKAFKEIDLVVPVPLYKAKLQQRGYNQVSAFGREIASALQVPFEEAVLKKGRSGKTQTKKNRQERWEAMRQLYLVSQPEVIEGKHVLLLDDVVTTGATLEACATLLLANGAKAVSIATIAYTL</sequence>
<evidence type="ECO:0000259" key="2">
    <source>
        <dbReference type="Pfam" id="PF00156"/>
    </source>
</evidence>
<dbReference type="Proteomes" id="UP001501844">
    <property type="component" value="Unassembled WGS sequence"/>
</dbReference>